<name>A0A1G1ZFT0_9BACT</name>
<proteinExistence type="predicted"/>
<keyword evidence="1" id="KW-0255">Endonuclease</keyword>
<dbReference type="GO" id="GO:0009307">
    <property type="term" value="P:DNA restriction-modification system"/>
    <property type="evidence" value="ECO:0007669"/>
    <property type="project" value="InterPro"/>
</dbReference>
<comment type="caution">
    <text evidence="1">The sequence shown here is derived from an EMBL/GenBank/DDBJ whole genome shotgun (WGS) entry which is preliminary data.</text>
</comment>
<sequence length="195" mass="22510">MIIKIKNEELVRELIGEVKNFPKYTTQIINLANQNAQGTRPRVVGQLSELIQECPEKTYIGWKKWYLSKHPKAIENATEKITEMIDNLEKALKKIDKSMIKRWAEDLILEKTFVGLRFQEAILKKVAGIKNVDYRLAERAEESKGIDGLIGKTPVSIKPITYKLKKSLREEIRHKIIFYSKTKTGLEIDASEVLK</sequence>
<dbReference type="Proteomes" id="UP000177960">
    <property type="component" value="Unassembled WGS sequence"/>
</dbReference>
<evidence type="ECO:0000313" key="2">
    <source>
        <dbReference type="Proteomes" id="UP000177960"/>
    </source>
</evidence>
<dbReference type="EMBL" id="MHJG01000023">
    <property type="protein sequence ID" value="OGY63371.1"/>
    <property type="molecule type" value="Genomic_DNA"/>
</dbReference>
<keyword evidence="1" id="KW-0378">Hydrolase</keyword>
<dbReference type="STRING" id="1798404.A3B92_02045"/>
<gene>
    <name evidence="1" type="ORF">A3B92_02045</name>
</gene>
<organism evidence="1 2">
    <name type="scientific">Candidatus Harrisonbacteria bacterium RIFCSPHIGHO2_02_FULL_42_16</name>
    <dbReference type="NCBI Taxonomy" id="1798404"/>
    <lineage>
        <taxon>Bacteria</taxon>
        <taxon>Candidatus Harrisoniibacteriota</taxon>
    </lineage>
</organism>
<accession>A0A1G1ZFT0</accession>
<reference evidence="1 2" key="1">
    <citation type="journal article" date="2016" name="Nat. Commun.">
        <title>Thousands of microbial genomes shed light on interconnected biogeochemical processes in an aquifer system.</title>
        <authorList>
            <person name="Anantharaman K."/>
            <person name="Brown C.T."/>
            <person name="Hug L.A."/>
            <person name="Sharon I."/>
            <person name="Castelle C.J."/>
            <person name="Probst A.J."/>
            <person name="Thomas B.C."/>
            <person name="Singh A."/>
            <person name="Wilkins M.J."/>
            <person name="Karaoz U."/>
            <person name="Brodie E.L."/>
            <person name="Williams K.H."/>
            <person name="Hubbard S.S."/>
            <person name="Banfield J.F."/>
        </authorList>
    </citation>
    <scope>NUCLEOTIDE SEQUENCE [LARGE SCALE GENOMIC DNA]</scope>
</reference>
<dbReference type="Pfam" id="PF09568">
    <property type="entry name" value="RE_MjaI"/>
    <property type="match status" value="1"/>
</dbReference>
<protein>
    <submittedName>
        <fullName evidence="1">Restriction endonuclease</fullName>
    </submittedName>
</protein>
<evidence type="ECO:0000313" key="1">
    <source>
        <dbReference type="EMBL" id="OGY63371.1"/>
    </source>
</evidence>
<dbReference type="InterPro" id="IPR019068">
    <property type="entry name" value="Restrct_endonuc_II_MjaI"/>
</dbReference>
<dbReference type="AlphaFoldDB" id="A0A1G1ZFT0"/>
<dbReference type="GO" id="GO:0009036">
    <property type="term" value="F:type II site-specific deoxyribonuclease activity"/>
    <property type="evidence" value="ECO:0007669"/>
    <property type="project" value="InterPro"/>
</dbReference>
<keyword evidence="1" id="KW-0540">Nuclease</keyword>
<dbReference type="GO" id="GO:0003677">
    <property type="term" value="F:DNA binding"/>
    <property type="evidence" value="ECO:0007669"/>
    <property type="project" value="InterPro"/>
</dbReference>